<dbReference type="AlphaFoldDB" id="A0A392SQ32"/>
<evidence type="ECO:0000313" key="2">
    <source>
        <dbReference type="Proteomes" id="UP000265520"/>
    </source>
</evidence>
<dbReference type="InterPro" id="IPR020835">
    <property type="entry name" value="Catalase_sf"/>
</dbReference>
<dbReference type="EMBL" id="LXQA010414598">
    <property type="protein sequence ID" value="MCI50314.1"/>
    <property type="molecule type" value="Genomic_DNA"/>
</dbReference>
<dbReference type="Proteomes" id="UP000265520">
    <property type="component" value="Unassembled WGS sequence"/>
</dbReference>
<feature type="non-terminal residue" evidence="1">
    <location>
        <position position="1"/>
    </location>
</feature>
<name>A0A392SQ32_9FABA</name>
<keyword evidence="2" id="KW-1185">Reference proteome</keyword>
<protein>
    <submittedName>
        <fullName evidence="1">Catalase heme-binding enzyme</fullName>
    </submittedName>
</protein>
<proteinExistence type="predicted"/>
<dbReference type="Gene3D" id="4.10.91.20">
    <property type="match status" value="1"/>
</dbReference>
<sequence length="34" mass="3663">HRPSSAYNSPFWTTNSGAPVWNNNSSLTVGSRGI</sequence>
<accession>A0A392SQ32</accession>
<evidence type="ECO:0000313" key="1">
    <source>
        <dbReference type="EMBL" id="MCI50314.1"/>
    </source>
</evidence>
<organism evidence="1 2">
    <name type="scientific">Trifolium medium</name>
    <dbReference type="NCBI Taxonomy" id="97028"/>
    <lineage>
        <taxon>Eukaryota</taxon>
        <taxon>Viridiplantae</taxon>
        <taxon>Streptophyta</taxon>
        <taxon>Embryophyta</taxon>
        <taxon>Tracheophyta</taxon>
        <taxon>Spermatophyta</taxon>
        <taxon>Magnoliopsida</taxon>
        <taxon>eudicotyledons</taxon>
        <taxon>Gunneridae</taxon>
        <taxon>Pentapetalae</taxon>
        <taxon>rosids</taxon>
        <taxon>fabids</taxon>
        <taxon>Fabales</taxon>
        <taxon>Fabaceae</taxon>
        <taxon>Papilionoideae</taxon>
        <taxon>50 kb inversion clade</taxon>
        <taxon>NPAAA clade</taxon>
        <taxon>Hologalegina</taxon>
        <taxon>IRL clade</taxon>
        <taxon>Trifolieae</taxon>
        <taxon>Trifolium</taxon>
    </lineage>
</organism>
<dbReference type="SUPFAM" id="SSF56634">
    <property type="entry name" value="Heme-dependent catalase-like"/>
    <property type="match status" value="1"/>
</dbReference>
<comment type="caution">
    <text evidence="1">The sequence shown here is derived from an EMBL/GenBank/DDBJ whole genome shotgun (WGS) entry which is preliminary data.</text>
</comment>
<reference evidence="1 2" key="1">
    <citation type="journal article" date="2018" name="Front. Plant Sci.">
        <title>Red Clover (Trifolium pratense) and Zigzag Clover (T. medium) - A Picture of Genomic Similarities and Differences.</title>
        <authorList>
            <person name="Dluhosova J."/>
            <person name="Istvanek J."/>
            <person name="Nedelnik J."/>
            <person name="Repkova J."/>
        </authorList>
    </citation>
    <scope>NUCLEOTIDE SEQUENCE [LARGE SCALE GENOMIC DNA]</scope>
    <source>
        <strain evidence="2">cv. 10/8</strain>
        <tissue evidence="1">Leaf</tissue>
    </source>
</reference>
<dbReference type="GO" id="GO:0020037">
    <property type="term" value="F:heme binding"/>
    <property type="evidence" value="ECO:0007669"/>
    <property type="project" value="InterPro"/>
</dbReference>